<dbReference type="WBParaSite" id="TTAC_0001092501-mRNA-1">
    <property type="protein sequence ID" value="TTAC_0001092501-mRNA-1"/>
    <property type="gene ID" value="TTAC_0001092501"/>
</dbReference>
<evidence type="ECO:0000256" key="1">
    <source>
        <dbReference type="SAM" id="MobiDB-lite"/>
    </source>
</evidence>
<proteinExistence type="predicted"/>
<reference evidence="2 3" key="2">
    <citation type="submission" date="2018-11" db="EMBL/GenBank/DDBJ databases">
        <authorList>
            <consortium name="Pathogen Informatics"/>
        </authorList>
    </citation>
    <scope>NUCLEOTIDE SEQUENCE [LARGE SCALE GENOMIC DNA]</scope>
</reference>
<sequence length="127" mass="14150">MQRQRRKHRIRIESADVAGGGGGVRLSRGLVKWNTQEVGDSGDKDGEGARVAVGVEEEEEEEEGTSERTDTSPCTQRRMRVWESYTNQRSIPLTNSAHLKLSSSTALLPLLLLIYADLIHSPKYEAK</sequence>
<dbReference type="AlphaFoldDB" id="A0A0R3XBJ8"/>
<organism evidence="4">
    <name type="scientific">Hydatigena taeniaeformis</name>
    <name type="common">Feline tapeworm</name>
    <name type="synonym">Taenia taeniaeformis</name>
    <dbReference type="NCBI Taxonomy" id="6205"/>
    <lineage>
        <taxon>Eukaryota</taxon>
        <taxon>Metazoa</taxon>
        <taxon>Spiralia</taxon>
        <taxon>Lophotrochozoa</taxon>
        <taxon>Platyhelminthes</taxon>
        <taxon>Cestoda</taxon>
        <taxon>Eucestoda</taxon>
        <taxon>Cyclophyllidea</taxon>
        <taxon>Taeniidae</taxon>
        <taxon>Hydatigera</taxon>
    </lineage>
</organism>
<evidence type="ECO:0000313" key="2">
    <source>
        <dbReference type="EMBL" id="VDM35888.1"/>
    </source>
</evidence>
<accession>A0A0R3XBJ8</accession>
<protein>
    <submittedName>
        <fullName evidence="2 4">Uncharacterized protein</fullName>
    </submittedName>
</protein>
<dbReference type="EMBL" id="UYWX01022496">
    <property type="protein sequence ID" value="VDM35888.1"/>
    <property type="molecule type" value="Genomic_DNA"/>
</dbReference>
<name>A0A0R3XBJ8_HYDTA</name>
<feature type="region of interest" description="Disordered" evidence="1">
    <location>
        <begin position="35"/>
        <end position="75"/>
    </location>
</feature>
<evidence type="ECO:0000313" key="3">
    <source>
        <dbReference type="Proteomes" id="UP000274429"/>
    </source>
</evidence>
<gene>
    <name evidence="2" type="ORF">TTAC_LOCUS10908</name>
</gene>
<keyword evidence="3" id="KW-1185">Reference proteome</keyword>
<reference evidence="4" key="1">
    <citation type="submission" date="2017-02" db="UniProtKB">
        <authorList>
            <consortium name="WormBaseParasite"/>
        </authorList>
    </citation>
    <scope>IDENTIFICATION</scope>
</reference>
<evidence type="ECO:0000313" key="4">
    <source>
        <dbReference type="WBParaSite" id="TTAC_0001092501-mRNA-1"/>
    </source>
</evidence>
<feature type="compositionally biased region" description="Acidic residues" evidence="1">
    <location>
        <begin position="55"/>
        <end position="64"/>
    </location>
</feature>
<dbReference type="Proteomes" id="UP000274429">
    <property type="component" value="Unassembled WGS sequence"/>
</dbReference>